<keyword evidence="4" id="KW-1185">Reference proteome</keyword>
<dbReference type="AlphaFoldDB" id="A0A9P1G1H4"/>
<protein>
    <submittedName>
        <fullName evidence="3">COG complex component COG2 C-terminal domain-containing protein</fullName>
    </submittedName>
</protein>
<evidence type="ECO:0000313" key="3">
    <source>
        <dbReference type="EMBL" id="CAL4783333.1"/>
    </source>
</evidence>
<dbReference type="EMBL" id="CAMXCT010002146">
    <property type="protein sequence ID" value="CAI3996021.1"/>
    <property type="molecule type" value="Genomic_DNA"/>
</dbReference>
<accession>A0A9P1G1H4</accession>
<proteinExistence type="predicted"/>
<gene>
    <name evidence="2" type="ORF">C1SCF055_LOCUS22532</name>
</gene>
<evidence type="ECO:0000256" key="1">
    <source>
        <dbReference type="SAM" id="MobiDB-lite"/>
    </source>
</evidence>
<feature type="compositionally biased region" description="Acidic residues" evidence="1">
    <location>
        <begin position="768"/>
        <end position="785"/>
    </location>
</feature>
<sequence>MGDQLESVLLESNVDPATVSVIVARGWTQESFAICASSPEDLETHFDDIAVGMDLSFQQKACLKVAWHKCQLPLQTKATPQTNDPISDQLSQFVDGSWSESFPAKISHTVMLELKSKFNKHYPSEILSYETMPSTRLISQASRNFQKGDHRWIPWKFRLSQSKVEDLQTSRSSKVPRLEGLQLHNLLLDEPPSIEVSNTSMGINAVRTMFDRLNTALAMVESAHLASLKAYSIKFMALLTHRLDAETGLRSPTILEAQSADKQIWHTISELIIEKSWTLDQALHEMTHVRGDLTKASSGFLAAYRFGKMSNKLADEISSAELDALMKKVLMEVCDDIVEQMAHEHARALQPEGADELPVQVKSMAIQSCTATEMFFRCSCDYPQVQVGASKRDVQTTRLWWGQCINCDEAYEFWDLFGLTGDKTSGVNPHASMLNTLINQGRTKRATRTSTNYGEGVRAKPISLSVLGNGHPKRVVAMERGLIGNHTVACKERFLLVTDHSVARHDKLPPHITSSSGSRYTWLPLTPLQAKVFQWQDLLNNPAYFKQAGSLQVTEDDDVEDIDQPGLETEGPPHGFPVVLPDGVPSRVRYVRQPGQALVTEFRISSRWTLADPTDHIKEGAKRVCQHFRSRPHSVLEMESEGRRLLLGNQVAQSVRAQQAATGEDEAMHANAAGLQGQLAAAISVLDLAGGGGHFDANGALIIKAEHVQVACRLVEIALQIRHIFRLPLDDDLSDQENVERPEIPVHGNYERKFGEVLATQGLPALPPEEEEAVAEAEAEEEELLPPEAHAREHSQNSVLSKCHGSCDKKQLL</sequence>
<dbReference type="EMBL" id="CAMXCT020002146">
    <property type="protein sequence ID" value="CAL1149396.1"/>
    <property type="molecule type" value="Genomic_DNA"/>
</dbReference>
<evidence type="ECO:0000313" key="4">
    <source>
        <dbReference type="Proteomes" id="UP001152797"/>
    </source>
</evidence>
<feature type="region of interest" description="Disordered" evidence="1">
    <location>
        <begin position="765"/>
        <end position="813"/>
    </location>
</feature>
<dbReference type="Proteomes" id="UP001152797">
    <property type="component" value="Unassembled WGS sequence"/>
</dbReference>
<comment type="caution">
    <text evidence="2">The sequence shown here is derived from an EMBL/GenBank/DDBJ whole genome shotgun (WGS) entry which is preliminary data.</text>
</comment>
<dbReference type="EMBL" id="CAMXCT030002146">
    <property type="protein sequence ID" value="CAL4783333.1"/>
    <property type="molecule type" value="Genomic_DNA"/>
</dbReference>
<organism evidence="2">
    <name type="scientific">Cladocopium goreaui</name>
    <dbReference type="NCBI Taxonomy" id="2562237"/>
    <lineage>
        <taxon>Eukaryota</taxon>
        <taxon>Sar</taxon>
        <taxon>Alveolata</taxon>
        <taxon>Dinophyceae</taxon>
        <taxon>Suessiales</taxon>
        <taxon>Symbiodiniaceae</taxon>
        <taxon>Cladocopium</taxon>
    </lineage>
</organism>
<evidence type="ECO:0000313" key="2">
    <source>
        <dbReference type="EMBL" id="CAI3996021.1"/>
    </source>
</evidence>
<reference evidence="2" key="1">
    <citation type="submission" date="2022-10" db="EMBL/GenBank/DDBJ databases">
        <authorList>
            <person name="Chen Y."/>
            <person name="Dougan E. K."/>
            <person name="Chan C."/>
            <person name="Rhodes N."/>
            <person name="Thang M."/>
        </authorList>
    </citation>
    <scope>NUCLEOTIDE SEQUENCE</scope>
</reference>
<reference evidence="3 4" key="2">
    <citation type="submission" date="2024-05" db="EMBL/GenBank/DDBJ databases">
        <authorList>
            <person name="Chen Y."/>
            <person name="Shah S."/>
            <person name="Dougan E. K."/>
            <person name="Thang M."/>
            <person name="Chan C."/>
        </authorList>
    </citation>
    <scope>NUCLEOTIDE SEQUENCE [LARGE SCALE GENOMIC DNA]</scope>
</reference>
<name>A0A9P1G1H4_9DINO</name>